<accession>A0A2Z6RUE3</accession>
<evidence type="ECO:0000313" key="3">
    <source>
        <dbReference type="Proteomes" id="UP000247702"/>
    </source>
</evidence>
<dbReference type="STRING" id="94130.A0A2Z6RUE3"/>
<organism evidence="2 3">
    <name type="scientific">Rhizophagus clarus</name>
    <dbReference type="NCBI Taxonomy" id="94130"/>
    <lineage>
        <taxon>Eukaryota</taxon>
        <taxon>Fungi</taxon>
        <taxon>Fungi incertae sedis</taxon>
        <taxon>Mucoromycota</taxon>
        <taxon>Glomeromycotina</taxon>
        <taxon>Glomeromycetes</taxon>
        <taxon>Glomerales</taxon>
        <taxon>Glomeraceae</taxon>
        <taxon>Rhizophagus</taxon>
    </lineage>
</organism>
<gene>
    <name evidence="2" type="ORF">RclHR1_02570022</name>
</gene>
<keyword evidence="3" id="KW-1185">Reference proteome</keyword>
<evidence type="ECO:0000313" key="2">
    <source>
        <dbReference type="EMBL" id="GBB95588.1"/>
    </source>
</evidence>
<dbReference type="InterPro" id="IPR001245">
    <property type="entry name" value="Ser-Thr/Tyr_kinase_cat_dom"/>
</dbReference>
<dbReference type="PROSITE" id="PS50011">
    <property type="entry name" value="PROTEIN_KINASE_DOM"/>
    <property type="match status" value="2"/>
</dbReference>
<dbReference type="InterPro" id="IPR051681">
    <property type="entry name" value="Ser/Thr_Kinases-Pseudokinases"/>
</dbReference>
<dbReference type="Pfam" id="PF07714">
    <property type="entry name" value="PK_Tyr_Ser-Thr"/>
    <property type="match status" value="2"/>
</dbReference>
<feature type="domain" description="Protein kinase" evidence="1">
    <location>
        <begin position="49"/>
        <end position="331"/>
    </location>
</feature>
<comment type="caution">
    <text evidence="2">The sequence shown here is derived from an EMBL/GenBank/DDBJ whole genome shotgun (WGS) entry which is preliminary data.</text>
</comment>
<dbReference type="PANTHER" id="PTHR44329">
    <property type="entry name" value="SERINE/THREONINE-PROTEIN KINASE TNNI3K-RELATED"/>
    <property type="match status" value="1"/>
</dbReference>
<dbReference type="GO" id="GO:0005524">
    <property type="term" value="F:ATP binding"/>
    <property type="evidence" value="ECO:0007669"/>
    <property type="project" value="InterPro"/>
</dbReference>
<dbReference type="Gene3D" id="1.10.510.10">
    <property type="entry name" value="Transferase(Phosphotransferase) domain 1"/>
    <property type="match status" value="2"/>
</dbReference>
<feature type="domain" description="Protein kinase" evidence="1">
    <location>
        <begin position="375"/>
        <end position="632"/>
    </location>
</feature>
<dbReference type="Proteomes" id="UP000247702">
    <property type="component" value="Unassembled WGS sequence"/>
</dbReference>
<dbReference type="AlphaFoldDB" id="A0A2Z6RUE3"/>
<name>A0A2Z6RUE3_9GLOM</name>
<protein>
    <recommendedName>
        <fullName evidence="1">Protein kinase domain-containing protein</fullName>
    </recommendedName>
</protein>
<dbReference type="SUPFAM" id="SSF56112">
    <property type="entry name" value="Protein kinase-like (PK-like)"/>
    <property type="match status" value="2"/>
</dbReference>
<proteinExistence type="predicted"/>
<evidence type="ECO:0000259" key="1">
    <source>
        <dbReference type="PROSITE" id="PS50011"/>
    </source>
</evidence>
<dbReference type="InterPro" id="IPR000719">
    <property type="entry name" value="Prot_kinase_dom"/>
</dbReference>
<dbReference type="GO" id="GO:0004674">
    <property type="term" value="F:protein serine/threonine kinase activity"/>
    <property type="evidence" value="ECO:0007669"/>
    <property type="project" value="TreeGrafter"/>
</dbReference>
<dbReference type="PRINTS" id="PR00109">
    <property type="entry name" value="TYRKINASE"/>
</dbReference>
<reference evidence="2 3" key="1">
    <citation type="submission" date="2017-11" db="EMBL/GenBank/DDBJ databases">
        <title>The genome of Rhizophagus clarus HR1 reveals common genetic basis of auxotrophy among arbuscular mycorrhizal fungi.</title>
        <authorList>
            <person name="Kobayashi Y."/>
        </authorList>
    </citation>
    <scope>NUCLEOTIDE SEQUENCE [LARGE SCALE GENOMIC DNA]</scope>
    <source>
        <strain evidence="2 3">HR1</strain>
    </source>
</reference>
<sequence length="677" mass="79160">MSLLKSLKLAFKSKKKLDTIIINEEIGNNWIEDLIKEKQIEFYNYSDFKDMRKIEEKGKTNTVANFKDSILALRSFYNDNTTLHKVISELKLHKKFVHENILRYYGITENGTINNIYLNLDSAIFTLYNLFSDTPIFQKNKYILVLEYADSGTLSDYLNVHFNELNWNDKYKLAFQISSALSYLHDNDIIHKNLHENNILVHKKNAKLTEFVFTEESESLNTTQIFSMIPYIDPKRIDTKNKNYELNKRSDVYSMGTILWRISSRSRPFDSENYNLNLATEISNGRRERIINGTPLKYSELYMGCWKYEPDERPDMQKIALTLETLLNEYVTPEIVDGEDNEGDAVVELLKQLASLEISYNEDIKKARPISYNDLKEQELLAKGGFGSVTRAVWTKTKSFVVYKRFINHDRRIAFDMFVHELKINLRLPNYSSDRIIRFLGISLDTATKEYLLVMPYADGGSLQNFLENNFKRLSWDDKKKLALQIAEGLNYLHIEDILHKDLHSRNIVVHENNAKIIDFGISEIKDQISADHTHNRGVIAYMEPKRLIDIKRPYTKSSDVYSFGVVMWEISSGHPPFKELTDSQKVNFVCAGVRETPVHETPEEYKELYTKCWDQEPERRPTTSEILDEFTTTRLKVNNIIEGKNDELNSDLRTFELAVRNLEFRNDVKRILMNNC</sequence>
<dbReference type="InterPro" id="IPR011009">
    <property type="entry name" value="Kinase-like_dom_sf"/>
</dbReference>
<dbReference type="EMBL" id="BEXD01001746">
    <property type="protein sequence ID" value="GBB95588.1"/>
    <property type="molecule type" value="Genomic_DNA"/>
</dbReference>